<gene>
    <name evidence="2" type="ORF">FJ657_02910</name>
</gene>
<dbReference type="Gene3D" id="3.30.70.100">
    <property type="match status" value="1"/>
</dbReference>
<keyword evidence="3" id="KW-1185">Reference proteome</keyword>
<sequence length="99" mass="10864">MLRHVLIFTLQTDDPTEKAEQIAEIRAKLVGLMDVIPEIKRMDVPADSTGIPRNGDFAIDSDFDDAAGLQAYIDHPAHVEVAKFIGTLVASRAAIDFML</sequence>
<evidence type="ECO:0000259" key="1">
    <source>
        <dbReference type="PROSITE" id="PS51502"/>
    </source>
</evidence>
<comment type="caution">
    <text evidence="2">The sequence shown here is derived from an EMBL/GenBank/DDBJ whole genome shotgun (WGS) entry which is preliminary data.</text>
</comment>
<dbReference type="OrthoDB" id="6637496at2"/>
<protein>
    <submittedName>
        <fullName evidence="2">Dabb family protein</fullName>
    </submittedName>
</protein>
<dbReference type="SMART" id="SM00886">
    <property type="entry name" value="Dabb"/>
    <property type="match status" value="1"/>
</dbReference>
<dbReference type="SUPFAM" id="SSF54909">
    <property type="entry name" value="Dimeric alpha+beta barrel"/>
    <property type="match status" value="1"/>
</dbReference>
<reference evidence="2 3" key="1">
    <citation type="submission" date="2019-06" db="EMBL/GenBank/DDBJ databases">
        <authorList>
            <person name="Li F."/>
        </authorList>
    </citation>
    <scope>NUCLEOTIDE SEQUENCE [LARGE SCALE GENOMIC DNA]</scope>
    <source>
        <strain evidence="2 3">10F1D-1</strain>
    </source>
</reference>
<dbReference type="PANTHER" id="PTHR37832:SF1">
    <property type="entry name" value="STRESS-RESPONSE A_B BARREL DOMAIN-CONTAINING PROTEIN"/>
    <property type="match status" value="1"/>
</dbReference>
<dbReference type="InterPro" id="IPR013097">
    <property type="entry name" value="Dabb"/>
</dbReference>
<proteinExistence type="predicted"/>
<dbReference type="PANTHER" id="PTHR37832">
    <property type="entry name" value="BLL2683 PROTEIN"/>
    <property type="match status" value="1"/>
</dbReference>
<dbReference type="PROSITE" id="PS51502">
    <property type="entry name" value="S_R_A_B_BARREL"/>
    <property type="match status" value="1"/>
</dbReference>
<dbReference type="InterPro" id="IPR011008">
    <property type="entry name" value="Dimeric_a/b-barrel"/>
</dbReference>
<dbReference type="Pfam" id="PF07876">
    <property type="entry name" value="Dabb"/>
    <property type="match status" value="1"/>
</dbReference>
<dbReference type="RefSeq" id="WP_141162157.1">
    <property type="nucleotide sequence ID" value="NZ_VHQG01000001.1"/>
</dbReference>
<dbReference type="Proteomes" id="UP000316252">
    <property type="component" value="Unassembled WGS sequence"/>
</dbReference>
<dbReference type="EMBL" id="VHQG01000001">
    <property type="protein sequence ID" value="TPW77629.1"/>
    <property type="molecule type" value="Genomic_DNA"/>
</dbReference>
<organism evidence="2 3">
    <name type="scientific">Schumannella soli</name>
    <dbReference type="NCBI Taxonomy" id="2590779"/>
    <lineage>
        <taxon>Bacteria</taxon>
        <taxon>Bacillati</taxon>
        <taxon>Actinomycetota</taxon>
        <taxon>Actinomycetes</taxon>
        <taxon>Micrococcales</taxon>
        <taxon>Microbacteriaceae</taxon>
        <taxon>Schumannella</taxon>
    </lineage>
</organism>
<evidence type="ECO:0000313" key="2">
    <source>
        <dbReference type="EMBL" id="TPW77629.1"/>
    </source>
</evidence>
<evidence type="ECO:0000313" key="3">
    <source>
        <dbReference type="Proteomes" id="UP000316252"/>
    </source>
</evidence>
<accession>A0A506YAX4</accession>
<dbReference type="AlphaFoldDB" id="A0A506YAX4"/>
<name>A0A506YAX4_9MICO</name>
<feature type="domain" description="Stress-response A/B barrel" evidence="1">
    <location>
        <begin position="2"/>
        <end position="97"/>
    </location>
</feature>